<keyword evidence="7 9" id="KW-0238">DNA-binding</keyword>
<dbReference type="GO" id="GO:0016787">
    <property type="term" value="F:hydrolase activity"/>
    <property type="evidence" value="ECO:0007669"/>
    <property type="project" value="UniProtKB-KW"/>
</dbReference>
<dbReference type="GO" id="GO:0003678">
    <property type="term" value="F:DNA helicase activity"/>
    <property type="evidence" value="ECO:0007669"/>
    <property type="project" value="TreeGrafter"/>
</dbReference>
<dbReference type="HAMAP" id="MF_00969">
    <property type="entry name" value="TRCF"/>
    <property type="match status" value="1"/>
</dbReference>
<dbReference type="AlphaFoldDB" id="A0A5M6ZR84"/>
<dbReference type="RefSeq" id="WP_150021822.1">
    <property type="nucleotide sequence ID" value="NZ_VWOJ01000001.1"/>
</dbReference>
<evidence type="ECO:0000256" key="5">
    <source>
        <dbReference type="ARBA" id="ARBA00022806"/>
    </source>
</evidence>
<accession>A0A5M6ZR84</accession>
<dbReference type="Proteomes" id="UP000325122">
    <property type="component" value="Unassembled WGS sequence"/>
</dbReference>
<dbReference type="InterPro" id="IPR047112">
    <property type="entry name" value="RecG/Mfd"/>
</dbReference>
<comment type="similarity">
    <text evidence="9">In the C-terminal section; belongs to the helicase family. RecG subfamily.</text>
</comment>
<dbReference type="InterPro" id="IPR005118">
    <property type="entry name" value="TRCF_C"/>
</dbReference>
<keyword evidence="6 9" id="KW-0067">ATP-binding</keyword>
<dbReference type="PROSITE" id="PS51194">
    <property type="entry name" value="HELICASE_CTER"/>
    <property type="match status" value="1"/>
</dbReference>
<dbReference type="PANTHER" id="PTHR47964">
    <property type="entry name" value="ATP-DEPENDENT DNA HELICASE HOMOLOG RECG, CHLOROPLASTIC"/>
    <property type="match status" value="1"/>
</dbReference>
<feature type="domain" description="Helicase C-terminal" evidence="11">
    <location>
        <begin position="807"/>
        <end position="963"/>
    </location>
</feature>
<keyword evidence="4 9" id="KW-0378">Hydrolase</keyword>
<dbReference type="InterPro" id="IPR014001">
    <property type="entry name" value="Helicase_ATP-bd"/>
</dbReference>
<dbReference type="GO" id="GO:0006355">
    <property type="term" value="P:regulation of DNA-templated transcription"/>
    <property type="evidence" value="ECO:0007669"/>
    <property type="project" value="UniProtKB-UniRule"/>
</dbReference>
<comment type="caution">
    <text evidence="12">The sequence shown here is derived from an EMBL/GenBank/DDBJ whole genome shotgun (WGS) entry which is preliminary data.</text>
</comment>
<keyword evidence="5" id="KW-0347">Helicase</keyword>
<dbReference type="SMART" id="SM00487">
    <property type="entry name" value="DEXDc"/>
    <property type="match status" value="1"/>
</dbReference>
<dbReference type="EMBL" id="VWOJ01000001">
    <property type="protein sequence ID" value="KAA5804791.1"/>
    <property type="molecule type" value="Genomic_DNA"/>
</dbReference>
<organism evidence="12 13">
    <name type="scientific">Alkalicaulis satelles</name>
    <dbReference type="NCBI Taxonomy" id="2609175"/>
    <lineage>
        <taxon>Bacteria</taxon>
        <taxon>Pseudomonadati</taxon>
        <taxon>Pseudomonadota</taxon>
        <taxon>Alphaproteobacteria</taxon>
        <taxon>Maricaulales</taxon>
        <taxon>Maricaulaceae</taxon>
        <taxon>Alkalicaulis</taxon>
    </lineage>
</organism>
<dbReference type="Gene3D" id="2.40.10.170">
    <property type="match status" value="1"/>
</dbReference>
<dbReference type="GO" id="GO:0000716">
    <property type="term" value="P:transcription-coupled nucleotide-excision repair, DNA damage recognition"/>
    <property type="evidence" value="ECO:0007669"/>
    <property type="project" value="UniProtKB-UniRule"/>
</dbReference>
<dbReference type="PANTHER" id="PTHR47964:SF1">
    <property type="entry name" value="ATP-DEPENDENT DNA HELICASE HOMOLOG RECG, CHLOROPLASTIC"/>
    <property type="match status" value="1"/>
</dbReference>
<dbReference type="SMART" id="SM00982">
    <property type="entry name" value="TRCF"/>
    <property type="match status" value="1"/>
</dbReference>
<dbReference type="Gene3D" id="3.30.2060.10">
    <property type="entry name" value="Penicillin-binding protein 1b domain"/>
    <property type="match status" value="1"/>
</dbReference>
<dbReference type="InterPro" id="IPR004576">
    <property type="entry name" value="Mfd"/>
</dbReference>
<sequence length="1160" mass="125905">MSDFKHIAGAPGALTVCGAPDGFDALIFADALRNRGGAGLFIAADEARASAFDACLRFFAPDLDRLRLPAWDCQPYDRISPSPRTAARRAGALHRLALRQSDEAPLLVIATINGAVQRCAPREAMAAGGLAARPGDVMDSEALKSHLVMNGYSRAATVTERGDYAVRGGVIDVFPADAAEPVRLDFFGDTLESVRAFDPETQRTTRQLKAVRFTPVSEVLLDPAAISRFRSGFLKRFGAAGSGDVVYDSVSAGARPAGVEHWLALFHERLDTVFDYAGEGALIGLDALARPALEERLEQVRDYYAARQEAQSSGGTMGAPAYRAIEPEAMFLSEAEWDQALSSRAVRRFTPFREADETAVDMGGKQGRTFAAERQSDQNVFDAAARHGADLRKAGKRVLYASWSEGASERLGGVLGEHGLAPVQAAASWSEAARLPAKSIARVVLPLERGFETPDFVIISEQDVLGDRLARPRRKRKAADVIAEAGSLTPGDLVIHADHGLGRYLGLKTLSVTGAPHDCLELEYAGQARLYLPVENIELLSRYGADSETAQLDRLGGAAWQARKAKAKKRLRDMAGQLIAIAAARNARDAEIIEAPSGVYDEFAARFPYAETDDQLSAIEDVFEDLKKGRPMDRLICGDVGFGKTEVALRAAFIAAMSGRQVAVVAPTTLLARQHYATFAERFRGWPVVVRQLSRLVPAKDAAQTRADLASGQCDIVVGTHALLAKSVEFKSLGLLVIDEEQHFGVKHKERLKELRSDVHVLTLTATPIPRTLQLAMSGIRDLSIIATPPVDRLAVRTYVTPFDPVTVREALLRERYRGGQSFFVAPRITDLDEIAKFMREQVPEVSFTVAHGQMAATQLEDIMTAFYEGRYDVLVSTTIVESGIDIPTANTLIVHRADRFGLAQLYQLRGRVGRAKARAYAYLTTPASAAITEGADKRLKVLQSLDNLGAGFTLASHDLDLRGGGNLLGEEQSGHIKDVGVELYQAMLEEAVASLQGEDARESRDWSPAINIGAAVLIPDDYVPDLDVRMALYRRLSGLEDKAGREGFAAELIDRFGPLPEEVESLMQVVAIKALCKRAGIAKLDAGPKGAVATFREHAFENPAALIDLMTRRPMDYKLRPDNSMVLRGDFPDVAGRLKGVQRLLAPIADAARKAREAA</sequence>
<keyword evidence="8 9" id="KW-0234">DNA repair</keyword>
<dbReference type="Gene3D" id="3.40.50.11140">
    <property type="match status" value="1"/>
</dbReference>
<dbReference type="SMART" id="SM01058">
    <property type="entry name" value="CarD_TRCF"/>
    <property type="match status" value="1"/>
</dbReference>
<evidence type="ECO:0000256" key="4">
    <source>
        <dbReference type="ARBA" id="ARBA00022801"/>
    </source>
</evidence>
<comment type="similarity">
    <text evidence="9">In the N-terminal section; belongs to the UvrB family.</text>
</comment>
<evidence type="ECO:0000256" key="6">
    <source>
        <dbReference type="ARBA" id="ARBA00022840"/>
    </source>
</evidence>
<dbReference type="GO" id="GO:0003684">
    <property type="term" value="F:damaged DNA binding"/>
    <property type="evidence" value="ECO:0007669"/>
    <property type="project" value="InterPro"/>
</dbReference>
<evidence type="ECO:0000256" key="2">
    <source>
        <dbReference type="ARBA" id="ARBA00022741"/>
    </source>
</evidence>
<gene>
    <name evidence="9 12" type="primary">mfd</name>
    <name evidence="12" type="ORF">F1654_01970</name>
</gene>
<evidence type="ECO:0000256" key="7">
    <source>
        <dbReference type="ARBA" id="ARBA00023125"/>
    </source>
</evidence>
<dbReference type="Pfam" id="PF03461">
    <property type="entry name" value="TRCF"/>
    <property type="match status" value="1"/>
</dbReference>
<keyword evidence="1 9" id="KW-0963">Cytoplasm</keyword>
<dbReference type="EC" id="3.6.4.-" evidence="9"/>
<dbReference type="NCBIfam" id="TIGR00580">
    <property type="entry name" value="mfd"/>
    <property type="match status" value="1"/>
</dbReference>
<dbReference type="SMART" id="SM00490">
    <property type="entry name" value="HELICc"/>
    <property type="match status" value="1"/>
</dbReference>
<dbReference type="SUPFAM" id="SSF141259">
    <property type="entry name" value="CarD-like"/>
    <property type="match status" value="1"/>
</dbReference>
<dbReference type="InterPro" id="IPR036101">
    <property type="entry name" value="CarD-like/TRCF_RID_sf"/>
</dbReference>
<protein>
    <recommendedName>
        <fullName evidence="9">Transcription-repair-coupling factor</fullName>
        <shortName evidence="9">TRCF</shortName>
        <ecNumber evidence="9">3.6.4.-</ecNumber>
    </recommendedName>
</protein>
<keyword evidence="2 9" id="KW-0547">Nucleotide-binding</keyword>
<dbReference type="InterPro" id="IPR001650">
    <property type="entry name" value="Helicase_C-like"/>
</dbReference>
<dbReference type="InterPro" id="IPR037235">
    <property type="entry name" value="TRCF-like_C_D7"/>
</dbReference>
<comment type="subcellular location">
    <subcellularLocation>
        <location evidence="9">Cytoplasm</location>
    </subcellularLocation>
</comment>
<dbReference type="InterPro" id="IPR003711">
    <property type="entry name" value="CarD-like/TRCF_RID"/>
</dbReference>
<evidence type="ECO:0000256" key="9">
    <source>
        <dbReference type="HAMAP-Rule" id="MF_00969"/>
    </source>
</evidence>
<dbReference type="Pfam" id="PF17757">
    <property type="entry name" value="UvrB_inter"/>
    <property type="match status" value="1"/>
</dbReference>
<dbReference type="CDD" id="cd17991">
    <property type="entry name" value="DEXHc_TRCF"/>
    <property type="match status" value="1"/>
</dbReference>
<dbReference type="InterPro" id="IPR041471">
    <property type="entry name" value="UvrB_inter"/>
</dbReference>
<reference evidence="12 13" key="1">
    <citation type="submission" date="2019-09" db="EMBL/GenBank/DDBJ databases">
        <authorList>
            <person name="Kevbrin V."/>
            <person name="Grouzdev D.S."/>
        </authorList>
    </citation>
    <scope>NUCLEOTIDE SEQUENCE [LARGE SCALE GENOMIC DNA]</scope>
    <source>
        <strain evidence="12 13">G-192</strain>
    </source>
</reference>
<dbReference type="GO" id="GO:0005737">
    <property type="term" value="C:cytoplasm"/>
    <property type="evidence" value="ECO:0007669"/>
    <property type="project" value="UniProtKB-SubCell"/>
</dbReference>
<dbReference type="Pfam" id="PF00271">
    <property type="entry name" value="Helicase_C"/>
    <property type="match status" value="1"/>
</dbReference>
<dbReference type="PROSITE" id="PS51192">
    <property type="entry name" value="HELICASE_ATP_BIND_1"/>
    <property type="match status" value="1"/>
</dbReference>
<keyword evidence="13" id="KW-1185">Reference proteome</keyword>
<evidence type="ECO:0000259" key="11">
    <source>
        <dbReference type="PROSITE" id="PS51194"/>
    </source>
</evidence>
<evidence type="ECO:0000259" key="10">
    <source>
        <dbReference type="PROSITE" id="PS51192"/>
    </source>
</evidence>
<evidence type="ECO:0000256" key="1">
    <source>
        <dbReference type="ARBA" id="ARBA00022490"/>
    </source>
</evidence>
<name>A0A5M6ZR84_9PROT</name>
<dbReference type="Pfam" id="PF00270">
    <property type="entry name" value="DEAD"/>
    <property type="match status" value="1"/>
</dbReference>
<evidence type="ECO:0000256" key="3">
    <source>
        <dbReference type="ARBA" id="ARBA00022763"/>
    </source>
</evidence>
<dbReference type="SUPFAM" id="SSF143517">
    <property type="entry name" value="TRCF domain-like"/>
    <property type="match status" value="1"/>
</dbReference>
<dbReference type="Gene3D" id="3.40.50.300">
    <property type="entry name" value="P-loop containing nucleotide triphosphate hydrolases"/>
    <property type="match status" value="2"/>
</dbReference>
<dbReference type="InterPro" id="IPR011545">
    <property type="entry name" value="DEAD/DEAH_box_helicase_dom"/>
</dbReference>
<evidence type="ECO:0000256" key="8">
    <source>
        <dbReference type="ARBA" id="ARBA00023204"/>
    </source>
</evidence>
<dbReference type="Gene3D" id="3.90.1150.50">
    <property type="entry name" value="Transcription-repair-coupling factor, D7 domain"/>
    <property type="match status" value="1"/>
</dbReference>
<dbReference type="Pfam" id="PF02559">
    <property type="entry name" value="CarD_TRCF_RID"/>
    <property type="match status" value="1"/>
</dbReference>
<evidence type="ECO:0000313" key="13">
    <source>
        <dbReference type="Proteomes" id="UP000325122"/>
    </source>
</evidence>
<dbReference type="GO" id="GO:0005524">
    <property type="term" value="F:ATP binding"/>
    <property type="evidence" value="ECO:0007669"/>
    <property type="project" value="UniProtKB-UniRule"/>
</dbReference>
<comment type="function">
    <text evidence="9">Couples transcription and DNA repair by recognizing RNA polymerase (RNAP) stalled at DNA lesions. Mediates ATP-dependent release of RNAP and its truncated transcript from the DNA, and recruitment of nucleotide excision repair machinery to the damaged site.</text>
</comment>
<evidence type="ECO:0000313" key="12">
    <source>
        <dbReference type="EMBL" id="KAA5804791.1"/>
    </source>
</evidence>
<dbReference type="InterPro" id="IPR027417">
    <property type="entry name" value="P-loop_NTPase"/>
</dbReference>
<proteinExistence type="inferred from homology"/>
<dbReference type="SUPFAM" id="SSF52540">
    <property type="entry name" value="P-loop containing nucleoside triphosphate hydrolases"/>
    <property type="match status" value="4"/>
</dbReference>
<feature type="domain" description="Helicase ATP-binding" evidence="10">
    <location>
        <begin position="625"/>
        <end position="786"/>
    </location>
</feature>
<keyword evidence="3 9" id="KW-0227">DNA damage</keyword>
<dbReference type="Gene3D" id="3.40.50.11180">
    <property type="match status" value="1"/>
</dbReference>